<dbReference type="AlphaFoldDB" id="E0THB5"/>
<evidence type="ECO:0000256" key="4">
    <source>
        <dbReference type="ARBA" id="ARBA00022741"/>
    </source>
</evidence>
<organism evidence="9 10">
    <name type="scientific">Parvularcula bermudensis (strain ATCC BAA-594 / HTCC2503 / KCTC 12087)</name>
    <dbReference type="NCBI Taxonomy" id="314260"/>
    <lineage>
        <taxon>Bacteria</taxon>
        <taxon>Pseudomonadati</taxon>
        <taxon>Pseudomonadota</taxon>
        <taxon>Alphaproteobacteria</taxon>
        <taxon>Parvularculales</taxon>
        <taxon>Parvularculaceae</taxon>
        <taxon>Parvularcula</taxon>
    </lineage>
</organism>
<dbReference type="STRING" id="314260.PB2503_10769"/>
<evidence type="ECO:0000259" key="8">
    <source>
        <dbReference type="PROSITE" id="PS50109"/>
    </source>
</evidence>
<dbReference type="EC" id="2.7.13.3" evidence="2"/>
<evidence type="ECO:0000256" key="5">
    <source>
        <dbReference type="ARBA" id="ARBA00022777"/>
    </source>
</evidence>
<dbReference type="InterPro" id="IPR003594">
    <property type="entry name" value="HATPase_dom"/>
</dbReference>
<keyword evidence="4" id="KW-0547">Nucleotide-binding</keyword>
<evidence type="ECO:0000256" key="1">
    <source>
        <dbReference type="ARBA" id="ARBA00000085"/>
    </source>
</evidence>
<feature type="domain" description="Histidine kinase" evidence="8">
    <location>
        <begin position="197"/>
        <end position="407"/>
    </location>
</feature>
<sequence>MGVISSSAHSHSPPMIDRDQILRRACLLNGVEREEDLRLLQHAATRFGVSHALLVIADDDNLSAIASFGDVIAQRYPLAKSFVREVMTAGSASLASDDVESVGEGGLIARPLRFLAGAKIVVYGQVLGAVLLLHDQPLSTFGPKEVQALTTYADYAVRLITAREMTTTLERDIDEELAVTQHVTGQCEKDRTEFIALLSHELRTPLHALTGFTDLLMSEPTDQETARSYVAEMMTSIKRLQGLIDASLRFADAEFGNGETVRTTFPLKTVVQRRIATLRRTALERGCPIRLQGDLDVCLHADRGLVEQIFEALLHLAIAESHRGTTVTVRAQRRSTNGLTLQFVDSGRGRGALRPFTGYKNYLTRRTEGLRLSLALADRMASTLGARLSVRETDEGTVTELSLPPQAVVAFPPKGVSSLLDAASKPLNSAASINTHCPQVILA</sequence>
<evidence type="ECO:0000256" key="7">
    <source>
        <dbReference type="ARBA" id="ARBA00023012"/>
    </source>
</evidence>
<keyword evidence="10" id="KW-1185">Reference proteome</keyword>
<dbReference type="InterPro" id="IPR005467">
    <property type="entry name" value="His_kinase_dom"/>
</dbReference>
<dbReference type="Pfam" id="PF00512">
    <property type="entry name" value="HisKA"/>
    <property type="match status" value="1"/>
</dbReference>
<dbReference type="CDD" id="cd00082">
    <property type="entry name" value="HisKA"/>
    <property type="match status" value="1"/>
</dbReference>
<keyword evidence="6" id="KW-0067">ATP-binding</keyword>
<dbReference type="PANTHER" id="PTHR42878:SF7">
    <property type="entry name" value="SENSOR HISTIDINE KINASE GLRK"/>
    <property type="match status" value="1"/>
</dbReference>
<dbReference type="PROSITE" id="PS50109">
    <property type="entry name" value="HIS_KIN"/>
    <property type="match status" value="1"/>
</dbReference>
<dbReference type="SUPFAM" id="SSF55874">
    <property type="entry name" value="ATPase domain of HSP90 chaperone/DNA topoisomerase II/histidine kinase"/>
    <property type="match status" value="1"/>
</dbReference>
<dbReference type="GO" id="GO:0000155">
    <property type="term" value="F:phosphorelay sensor kinase activity"/>
    <property type="evidence" value="ECO:0007669"/>
    <property type="project" value="InterPro"/>
</dbReference>
<keyword evidence="5 9" id="KW-0418">Kinase</keyword>
<comment type="catalytic activity">
    <reaction evidence="1">
        <text>ATP + protein L-histidine = ADP + protein N-phospho-L-histidine.</text>
        <dbReference type="EC" id="2.7.13.3"/>
    </reaction>
</comment>
<reference evidence="9 10" key="2">
    <citation type="journal article" date="2011" name="J. Bacteriol.">
        <title>Complete genome sequence of strain HTCC2503T of Parvularcula bermudensis, the type species of the order "Parvularculales" in the class Alphaproteobacteria.</title>
        <authorList>
            <person name="Oh H.M."/>
            <person name="Kang I."/>
            <person name="Vergin K.L."/>
            <person name="Kang D."/>
            <person name="Rhee K.H."/>
            <person name="Giovannoni S.J."/>
            <person name="Cho J.C."/>
        </authorList>
    </citation>
    <scope>NUCLEOTIDE SEQUENCE [LARGE SCALE GENOMIC DNA]</scope>
    <source>
        <strain evidence="10">ATCC BAA-594 / HTCC2503 / KCTC 12087</strain>
    </source>
</reference>
<dbReference type="GO" id="GO:0000156">
    <property type="term" value="F:phosphorelay response regulator activity"/>
    <property type="evidence" value="ECO:0007669"/>
    <property type="project" value="TreeGrafter"/>
</dbReference>
<keyword evidence="7" id="KW-0902">Two-component regulatory system</keyword>
<accession>E0THB5</accession>
<dbReference type="SUPFAM" id="SSF47384">
    <property type="entry name" value="Homodimeric domain of signal transducing histidine kinase"/>
    <property type="match status" value="1"/>
</dbReference>
<gene>
    <name evidence="9" type="ordered locus">PB2503_10769</name>
</gene>
<protein>
    <recommendedName>
        <fullName evidence="2">histidine kinase</fullName>
        <ecNumber evidence="2">2.7.13.3</ecNumber>
    </recommendedName>
</protein>
<dbReference type="HOGENOM" id="CLU_617983_0_0_5"/>
<dbReference type="GO" id="GO:0007234">
    <property type="term" value="P:osmosensory signaling via phosphorelay pathway"/>
    <property type="evidence" value="ECO:0007669"/>
    <property type="project" value="TreeGrafter"/>
</dbReference>
<evidence type="ECO:0000256" key="2">
    <source>
        <dbReference type="ARBA" id="ARBA00012438"/>
    </source>
</evidence>
<dbReference type="InterPro" id="IPR003661">
    <property type="entry name" value="HisK_dim/P_dom"/>
</dbReference>
<dbReference type="KEGG" id="pbr:PB2503_10769"/>
<keyword evidence="3" id="KW-0808">Transferase</keyword>
<evidence type="ECO:0000313" key="10">
    <source>
        <dbReference type="Proteomes" id="UP000001302"/>
    </source>
</evidence>
<dbReference type="SMART" id="SM00388">
    <property type="entry name" value="HisKA"/>
    <property type="match status" value="1"/>
</dbReference>
<dbReference type="eggNOG" id="COG2205">
    <property type="taxonomic scope" value="Bacteria"/>
</dbReference>
<dbReference type="GO" id="GO:0030295">
    <property type="term" value="F:protein kinase activator activity"/>
    <property type="evidence" value="ECO:0007669"/>
    <property type="project" value="TreeGrafter"/>
</dbReference>
<dbReference type="InterPro" id="IPR036097">
    <property type="entry name" value="HisK_dim/P_sf"/>
</dbReference>
<dbReference type="Gene3D" id="3.30.565.10">
    <property type="entry name" value="Histidine kinase-like ATPase, C-terminal domain"/>
    <property type="match status" value="1"/>
</dbReference>
<evidence type="ECO:0000256" key="6">
    <source>
        <dbReference type="ARBA" id="ARBA00022840"/>
    </source>
</evidence>
<name>E0THB5_PARBH</name>
<dbReference type="InterPro" id="IPR029016">
    <property type="entry name" value="GAF-like_dom_sf"/>
</dbReference>
<dbReference type="GO" id="GO:0005524">
    <property type="term" value="F:ATP binding"/>
    <property type="evidence" value="ECO:0007669"/>
    <property type="project" value="UniProtKB-KW"/>
</dbReference>
<dbReference type="SUPFAM" id="SSF55781">
    <property type="entry name" value="GAF domain-like"/>
    <property type="match status" value="1"/>
</dbReference>
<proteinExistence type="predicted"/>
<dbReference type="SMART" id="SM00387">
    <property type="entry name" value="HATPase_c"/>
    <property type="match status" value="1"/>
</dbReference>
<dbReference type="Gene3D" id="3.30.450.40">
    <property type="match status" value="1"/>
</dbReference>
<dbReference type="Pfam" id="PF02518">
    <property type="entry name" value="HATPase_c"/>
    <property type="match status" value="1"/>
</dbReference>
<dbReference type="InterPro" id="IPR036890">
    <property type="entry name" value="HATPase_C_sf"/>
</dbReference>
<dbReference type="PANTHER" id="PTHR42878">
    <property type="entry name" value="TWO-COMPONENT HISTIDINE KINASE"/>
    <property type="match status" value="1"/>
</dbReference>
<dbReference type="EMBL" id="CP002156">
    <property type="protein sequence ID" value="ADM10205.1"/>
    <property type="molecule type" value="Genomic_DNA"/>
</dbReference>
<dbReference type="InterPro" id="IPR050351">
    <property type="entry name" value="BphY/WalK/GraS-like"/>
</dbReference>
<reference evidence="10" key="1">
    <citation type="submission" date="2010-08" db="EMBL/GenBank/DDBJ databases">
        <title>Genome sequence of Parvularcula bermudensis HTCC2503.</title>
        <authorList>
            <person name="Kang D.-M."/>
            <person name="Oh H.-M."/>
            <person name="Cho J.-C."/>
        </authorList>
    </citation>
    <scope>NUCLEOTIDE SEQUENCE [LARGE SCALE GENOMIC DNA]</scope>
    <source>
        <strain evidence="10">ATCC BAA-594 / HTCC2503 / KCTC 12087</strain>
    </source>
</reference>
<dbReference type="Proteomes" id="UP000001302">
    <property type="component" value="Chromosome"/>
</dbReference>
<evidence type="ECO:0000313" key="9">
    <source>
        <dbReference type="EMBL" id="ADM10205.1"/>
    </source>
</evidence>
<evidence type="ECO:0000256" key="3">
    <source>
        <dbReference type="ARBA" id="ARBA00022679"/>
    </source>
</evidence>
<dbReference type="Gene3D" id="1.10.287.130">
    <property type="match status" value="1"/>
</dbReference>